<sequence length="174" mass="20511">MTGATTSTSIDSNYLADVHSQEGQPTTRSHLVRALNFALIIFFYRRIYNVHPHILQQYVDVVLRALQEFELCCEKEGQGGPGSPWPAFMAGCETMTKKHRDYFENWVDRAFARTGFTRLLTAKKCVQEVWEMLDRFRVSDNELMQRYWTWMHISEEQNLYDSDYHSELKLRKST</sequence>
<name>A0A0J9W9V6_FUSO4</name>
<dbReference type="KEGG" id="fox:FOXG_22756"/>
<proteinExistence type="predicted"/>
<dbReference type="AlphaFoldDB" id="A0A0J9W9V6"/>
<reference evidence="2" key="2">
    <citation type="journal article" date="2010" name="Nature">
        <title>Comparative genomics reveals mobile pathogenicity chromosomes in Fusarium.</title>
        <authorList>
            <person name="Ma L.J."/>
            <person name="van der Does H.C."/>
            <person name="Borkovich K.A."/>
            <person name="Coleman J.J."/>
            <person name="Daboussi M.J."/>
            <person name="Di Pietro A."/>
            <person name="Dufresne M."/>
            <person name="Freitag M."/>
            <person name="Grabherr M."/>
            <person name="Henrissat B."/>
            <person name="Houterman P.M."/>
            <person name="Kang S."/>
            <person name="Shim W.B."/>
            <person name="Woloshuk C."/>
            <person name="Xie X."/>
            <person name="Xu J.R."/>
            <person name="Antoniw J."/>
            <person name="Baker S.E."/>
            <person name="Bluhm B.H."/>
            <person name="Breakspear A."/>
            <person name="Brown D.W."/>
            <person name="Butchko R.A."/>
            <person name="Chapman S."/>
            <person name="Coulson R."/>
            <person name="Coutinho P.M."/>
            <person name="Danchin E.G."/>
            <person name="Diener A."/>
            <person name="Gale L.R."/>
            <person name="Gardiner D.M."/>
            <person name="Goff S."/>
            <person name="Hammond-Kosack K.E."/>
            <person name="Hilburn K."/>
            <person name="Hua-Van A."/>
            <person name="Jonkers W."/>
            <person name="Kazan K."/>
            <person name="Kodira C.D."/>
            <person name="Koehrsen M."/>
            <person name="Kumar L."/>
            <person name="Lee Y.H."/>
            <person name="Li L."/>
            <person name="Manners J.M."/>
            <person name="Miranda-Saavedra D."/>
            <person name="Mukherjee M."/>
            <person name="Park G."/>
            <person name="Park J."/>
            <person name="Park S.Y."/>
            <person name="Proctor R.H."/>
            <person name="Regev A."/>
            <person name="Ruiz-Roldan M.C."/>
            <person name="Sain D."/>
            <person name="Sakthikumar S."/>
            <person name="Sykes S."/>
            <person name="Schwartz D.C."/>
            <person name="Turgeon B.G."/>
            <person name="Wapinski I."/>
            <person name="Yoder O."/>
            <person name="Young S."/>
            <person name="Zeng Q."/>
            <person name="Zhou S."/>
            <person name="Galagan J."/>
            <person name="Cuomo C.A."/>
            <person name="Kistler H.C."/>
            <person name="Rep M."/>
        </authorList>
    </citation>
    <scope>NUCLEOTIDE SEQUENCE [LARGE SCALE GENOMIC DNA]</scope>
    <source>
        <strain evidence="2">4287</strain>
    </source>
</reference>
<dbReference type="InterPro" id="IPR021858">
    <property type="entry name" value="Fun_TF"/>
</dbReference>
<dbReference type="VEuPathDB" id="FungiDB:FOXG_22756"/>
<dbReference type="RefSeq" id="XP_018258174.1">
    <property type="nucleotide sequence ID" value="XM_018403171.1"/>
</dbReference>
<protein>
    <submittedName>
        <fullName evidence="2">Uncharacterized protein</fullName>
    </submittedName>
</protein>
<dbReference type="OrthoDB" id="5089701at2759"/>
<dbReference type="GeneID" id="28963462"/>
<evidence type="ECO:0000313" key="2">
    <source>
        <dbReference type="EMBL" id="KNB20129.1"/>
    </source>
</evidence>
<dbReference type="EMBL" id="DS231740">
    <property type="protein sequence ID" value="KNB20129.1"/>
    <property type="molecule type" value="Genomic_DNA"/>
</dbReference>
<keyword evidence="1" id="KW-0539">Nucleus</keyword>
<gene>
    <name evidence="2" type="ORF">FOXG_22756</name>
</gene>
<evidence type="ECO:0000256" key="1">
    <source>
        <dbReference type="ARBA" id="ARBA00023242"/>
    </source>
</evidence>
<reference evidence="2" key="1">
    <citation type="submission" date="2007-04" db="EMBL/GenBank/DDBJ databases">
        <authorList>
            <consortium name="The Broad Institute Genome Sequencing Platform"/>
            <person name="Birren B."/>
            <person name="Lander E."/>
            <person name="Galagan J."/>
            <person name="Nusbaum C."/>
            <person name="Devon K."/>
            <person name="Ma L.-J."/>
            <person name="Jaffe D."/>
            <person name="Butler J."/>
            <person name="Alvarez P."/>
            <person name="Gnerre S."/>
            <person name="Grabherr M."/>
            <person name="Kleber M."/>
            <person name="Mauceli E."/>
            <person name="Brockman W."/>
            <person name="MacCallum I.A."/>
            <person name="Young S."/>
            <person name="LaButti K."/>
            <person name="DeCaprio D."/>
            <person name="Crawford M."/>
            <person name="Koehrsen M."/>
            <person name="Engels R."/>
            <person name="Montgomery P."/>
            <person name="Pearson M."/>
            <person name="Howarth C."/>
            <person name="Larson L."/>
            <person name="White J."/>
            <person name="O'Leary S."/>
            <person name="Kodira C."/>
            <person name="Zeng Q."/>
            <person name="Yandava C."/>
            <person name="Alvarado L."/>
            <person name="Kistler C."/>
            <person name="Shim W.-B."/>
            <person name="Kang S."/>
            <person name="Woloshuk C."/>
        </authorList>
    </citation>
    <scope>NUCLEOTIDE SEQUENCE</scope>
    <source>
        <strain evidence="2">4287</strain>
    </source>
</reference>
<dbReference type="Proteomes" id="UP000009097">
    <property type="component" value="Unassembled WGS sequence"/>
</dbReference>
<evidence type="ECO:0000313" key="3">
    <source>
        <dbReference type="Proteomes" id="UP000009097"/>
    </source>
</evidence>
<accession>A0A0J9W9V6</accession>
<organism evidence="2 3">
    <name type="scientific">Fusarium oxysporum f. sp. lycopersici (strain 4287 / CBS 123668 / FGSC 9935 / NRRL 34936)</name>
    <name type="common">Fusarium vascular wilt of tomato</name>
    <dbReference type="NCBI Taxonomy" id="426428"/>
    <lineage>
        <taxon>Eukaryota</taxon>
        <taxon>Fungi</taxon>
        <taxon>Dikarya</taxon>
        <taxon>Ascomycota</taxon>
        <taxon>Pezizomycotina</taxon>
        <taxon>Sordariomycetes</taxon>
        <taxon>Hypocreomycetidae</taxon>
        <taxon>Hypocreales</taxon>
        <taxon>Nectriaceae</taxon>
        <taxon>Fusarium</taxon>
        <taxon>Fusarium oxysporum species complex</taxon>
    </lineage>
</organism>
<dbReference type="Pfam" id="PF11951">
    <property type="entry name" value="Fungal_trans_2"/>
    <property type="match status" value="1"/>
</dbReference>